<comment type="caution">
    <text evidence="2">The sequence shown here is derived from an EMBL/GenBank/DDBJ whole genome shotgun (WGS) entry which is preliminary data.</text>
</comment>
<keyword evidence="1" id="KW-0812">Transmembrane</keyword>
<feature type="transmembrane region" description="Helical" evidence="1">
    <location>
        <begin position="58"/>
        <end position="76"/>
    </location>
</feature>
<keyword evidence="1" id="KW-0472">Membrane</keyword>
<evidence type="ECO:0008006" key="4">
    <source>
        <dbReference type="Google" id="ProtNLM"/>
    </source>
</evidence>
<proteinExistence type="predicted"/>
<evidence type="ECO:0000313" key="3">
    <source>
        <dbReference type="Proteomes" id="UP001601976"/>
    </source>
</evidence>
<evidence type="ECO:0000313" key="2">
    <source>
        <dbReference type="EMBL" id="MFF3340372.1"/>
    </source>
</evidence>
<organism evidence="2 3">
    <name type="scientific">Streptomyces flavidovirens</name>
    <dbReference type="NCBI Taxonomy" id="67298"/>
    <lineage>
        <taxon>Bacteria</taxon>
        <taxon>Bacillati</taxon>
        <taxon>Actinomycetota</taxon>
        <taxon>Actinomycetes</taxon>
        <taxon>Kitasatosporales</taxon>
        <taxon>Streptomycetaceae</taxon>
        <taxon>Streptomyces</taxon>
    </lineage>
</organism>
<feature type="transmembrane region" description="Helical" evidence="1">
    <location>
        <begin position="28"/>
        <end position="46"/>
    </location>
</feature>
<accession>A0ABW6RFS8</accession>
<keyword evidence="1" id="KW-1133">Transmembrane helix</keyword>
<dbReference type="RefSeq" id="WP_355713171.1">
    <property type="nucleotide sequence ID" value="NZ_JBEXNP010000002.1"/>
</dbReference>
<gene>
    <name evidence="2" type="ORF">ACFYWW_16790</name>
</gene>
<reference evidence="2 3" key="1">
    <citation type="submission" date="2024-10" db="EMBL/GenBank/DDBJ databases">
        <title>The Natural Products Discovery Center: Release of the First 8490 Sequenced Strains for Exploring Actinobacteria Biosynthetic Diversity.</title>
        <authorList>
            <person name="Kalkreuter E."/>
            <person name="Kautsar S.A."/>
            <person name="Yang D."/>
            <person name="Bader C.D."/>
            <person name="Teijaro C.N."/>
            <person name="Fluegel L."/>
            <person name="Davis C.M."/>
            <person name="Simpson J.R."/>
            <person name="Lauterbach L."/>
            <person name="Steele A.D."/>
            <person name="Gui C."/>
            <person name="Meng S."/>
            <person name="Li G."/>
            <person name="Viehrig K."/>
            <person name="Ye F."/>
            <person name="Su P."/>
            <person name="Kiefer A.F."/>
            <person name="Nichols A."/>
            <person name="Cepeda A.J."/>
            <person name="Yan W."/>
            <person name="Fan B."/>
            <person name="Jiang Y."/>
            <person name="Adhikari A."/>
            <person name="Zheng C.-J."/>
            <person name="Schuster L."/>
            <person name="Cowan T.M."/>
            <person name="Smanski M.J."/>
            <person name="Chevrette M.G."/>
            <person name="De Carvalho L.P.S."/>
            <person name="Shen B."/>
        </authorList>
    </citation>
    <scope>NUCLEOTIDE SEQUENCE [LARGE SCALE GENOMIC DNA]</scope>
    <source>
        <strain evidence="2 3">NPDC003029</strain>
    </source>
</reference>
<protein>
    <recommendedName>
        <fullName evidence="4">Integral membrane protein</fullName>
    </recommendedName>
</protein>
<dbReference type="Proteomes" id="UP001601976">
    <property type="component" value="Unassembled WGS sequence"/>
</dbReference>
<name>A0ABW6RFS8_9ACTN</name>
<evidence type="ECO:0000256" key="1">
    <source>
        <dbReference type="SAM" id="Phobius"/>
    </source>
</evidence>
<dbReference type="EMBL" id="JBIAPK010000004">
    <property type="protein sequence ID" value="MFF3340372.1"/>
    <property type="molecule type" value="Genomic_DNA"/>
</dbReference>
<keyword evidence="3" id="KW-1185">Reference proteome</keyword>
<sequence length="79" mass="8680">MQLPSGQLHGTSFNFATLPLRGFTAGKVGVRLSALLAFAVVVWMVTAGSDIDPGQLPFILTMTGFTWHASVELTWFRRR</sequence>